<gene>
    <name evidence="7" type="ORF">yc1106_06593</name>
</gene>
<dbReference type="OrthoDB" id="2363873at2759"/>
<dbReference type="PANTHER" id="PTHR10272">
    <property type="entry name" value="PLATELET-ACTIVATING FACTOR ACETYLHYDROLASE"/>
    <property type="match status" value="1"/>
</dbReference>
<dbReference type="EMBL" id="CP089277">
    <property type="protein sequence ID" value="USP79319.1"/>
    <property type="molecule type" value="Genomic_DNA"/>
</dbReference>
<dbReference type="InterPro" id="IPR004843">
    <property type="entry name" value="Calcineurin-like_PHP"/>
</dbReference>
<protein>
    <recommendedName>
        <fullName evidence="1">1-alkyl-2-acetylglycerophosphocholine esterase</fullName>
        <ecNumber evidence="1">3.1.1.47</ecNumber>
    </recommendedName>
</protein>
<keyword evidence="2" id="KW-0378">Hydrolase</keyword>
<dbReference type="Proteomes" id="UP001056012">
    <property type="component" value="Chromosome 4"/>
</dbReference>
<feature type="compositionally biased region" description="Basic and acidic residues" evidence="5">
    <location>
        <begin position="848"/>
        <end position="865"/>
    </location>
</feature>
<dbReference type="Gene3D" id="3.40.50.1820">
    <property type="entry name" value="alpha/beta hydrolase"/>
    <property type="match status" value="1"/>
</dbReference>
<dbReference type="AlphaFoldDB" id="A0A9Q8ZB18"/>
<keyword evidence="4" id="KW-0443">Lipid metabolism</keyword>
<keyword evidence="8" id="KW-1185">Reference proteome</keyword>
<evidence type="ECO:0000313" key="7">
    <source>
        <dbReference type="EMBL" id="USP79319.1"/>
    </source>
</evidence>
<proteinExistence type="predicted"/>
<dbReference type="Pfam" id="PF00149">
    <property type="entry name" value="Metallophos"/>
    <property type="match status" value="1"/>
</dbReference>
<evidence type="ECO:0000256" key="2">
    <source>
        <dbReference type="ARBA" id="ARBA00022801"/>
    </source>
</evidence>
<dbReference type="SUPFAM" id="SSF56300">
    <property type="entry name" value="Metallo-dependent phosphatases"/>
    <property type="match status" value="1"/>
</dbReference>
<evidence type="ECO:0000259" key="6">
    <source>
        <dbReference type="Pfam" id="PF00149"/>
    </source>
</evidence>
<organism evidence="7 8">
    <name type="scientific">Curvularia clavata</name>
    <dbReference type="NCBI Taxonomy" id="95742"/>
    <lineage>
        <taxon>Eukaryota</taxon>
        <taxon>Fungi</taxon>
        <taxon>Dikarya</taxon>
        <taxon>Ascomycota</taxon>
        <taxon>Pezizomycotina</taxon>
        <taxon>Dothideomycetes</taxon>
        <taxon>Pleosporomycetidae</taxon>
        <taxon>Pleosporales</taxon>
        <taxon>Pleosporineae</taxon>
        <taxon>Pleosporaceae</taxon>
        <taxon>Curvularia</taxon>
    </lineage>
</organism>
<dbReference type="PANTHER" id="PTHR10272:SF0">
    <property type="entry name" value="PLATELET-ACTIVATING FACTOR ACETYLHYDROLASE"/>
    <property type="match status" value="1"/>
</dbReference>
<feature type="region of interest" description="Disordered" evidence="5">
    <location>
        <begin position="813"/>
        <end position="889"/>
    </location>
</feature>
<sequence>MPNYPGIQFSRDGKLFITVFNDLHLGEHLKTIGVIKPVLESEKPGFLAFNGDLISCEWVSPDDANKLIDKIIAPLVDHTLPFGVAFGNHDASKTCSTASMSEHMWWDVKNKNGKKLSFITQSVTGEVDQVGWSNYFVPVYSSTNRGELKMLLWFFDSKGGRPLFELSTVPIYFNGGLDLHRDYLSTSTMPFLERQTTRITGIENGDRRQSFLTTSSKGKVPNAKKPRPRPPASLRDHLPFPNSALCPSSGPYSIGSMEIEVPVETPRSISKIKRNGRHLLQLETVLFTLYYPASVENGAGTAPGGEKKWSRETWLPRPRVETAKGYAKFAGLPDAVGIGLFGATTMLTKLRAYRNSPLAKHWPPEGNSKKNGYKIKNQQGKPPEGMSGEPTFPLLMFSHGLGGSRTAYSSLCSEFASYGFVVCAVEHRDGSGPRTFINHKRRGQERKGSHSESGQEQTASDEDQQSKMDSGESHTLDHTEQELAQGYHHVDYIFPKNNPKDTAPNNERGVDSELRSAQIEMRLCELEEAYRVLKIICAGDGDQIAEQNLRGKGYIGGSSRGLDGVDWSQWKNRFSVDKMTMAGHSFGAATVVEVLRHTNRFTNVQAGIIYDIWGAPIKPPSDDPKHRIHLPLLGIASEAFMYWEKNWNASMSLMEEASGHGAPAYLLTVRGSVHINQSDFSILYSHITSFFMKATVNPQRAIDLNVGTSLEFLRLVAPDSGGGKSIISHCMTDEHILEMPLTEETPDEHRPDDEWIAARLRVDNQFRKRLASGVQRKFKRNLHAEYTTSDEMWCFFKPTDGDLQKWIDKEERGEKRINEDHATSPNREPQKGISPKGHEPNIGASLSDAEKDGRPLRNEEHRGSSKDNSSPQRRRSCSPQSVHNKYYND</sequence>
<dbReference type="GO" id="GO:0016042">
    <property type="term" value="P:lipid catabolic process"/>
    <property type="evidence" value="ECO:0007669"/>
    <property type="project" value="UniProtKB-KW"/>
</dbReference>
<feature type="region of interest" description="Disordered" evidence="5">
    <location>
        <begin position="431"/>
        <end position="475"/>
    </location>
</feature>
<evidence type="ECO:0000256" key="3">
    <source>
        <dbReference type="ARBA" id="ARBA00022963"/>
    </source>
</evidence>
<dbReference type="EC" id="3.1.1.47" evidence="1"/>
<dbReference type="Gene3D" id="3.60.21.10">
    <property type="match status" value="1"/>
</dbReference>
<feature type="domain" description="Calcineurin-like phosphoesterase" evidence="6">
    <location>
        <begin position="17"/>
        <end position="118"/>
    </location>
</feature>
<dbReference type="SUPFAM" id="SSF53474">
    <property type="entry name" value="alpha/beta-Hydrolases"/>
    <property type="match status" value="1"/>
</dbReference>
<evidence type="ECO:0000313" key="8">
    <source>
        <dbReference type="Proteomes" id="UP001056012"/>
    </source>
</evidence>
<evidence type="ECO:0000256" key="5">
    <source>
        <dbReference type="SAM" id="MobiDB-lite"/>
    </source>
</evidence>
<feature type="compositionally biased region" description="Basic and acidic residues" evidence="5">
    <location>
        <begin position="464"/>
        <end position="475"/>
    </location>
</feature>
<dbReference type="GO" id="GO:0003847">
    <property type="term" value="F:1-alkyl-2-acetylglycerophosphocholine esterase activity"/>
    <property type="evidence" value="ECO:0007669"/>
    <property type="project" value="UniProtKB-EC"/>
</dbReference>
<feature type="region of interest" description="Disordered" evidence="5">
    <location>
        <begin position="202"/>
        <end position="240"/>
    </location>
</feature>
<accession>A0A9Q8ZB18</accession>
<dbReference type="InterPro" id="IPR029052">
    <property type="entry name" value="Metallo-depent_PP-like"/>
</dbReference>
<evidence type="ECO:0000256" key="4">
    <source>
        <dbReference type="ARBA" id="ARBA00023098"/>
    </source>
</evidence>
<name>A0A9Q8ZB18_CURCL</name>
<feature type="compositionally biased region" description="Basic and acidic residues" evidence="5">
    <location>
        <begin position="813"/>
        <end position="822"/>
    </location>
</feature>
<reference evidence="7" key="1">
    <citation type="submission" date="2021-12" db="EMBL/GenBank/DDBJ databases">
        <title>Curvularia clavata genome.</title>
        <authorList>
            <person name="Cao Y."/>
        </authorList>
    </citation>
    <scope>NUCLEOTIDE SEQUENCE</scope>
    <source>
        <strain evidence="7">Yc1106</strain>
    </source>
</reference>
<keyword evidence="3" id="KW-0442">Lipid degradation</keyword>
<dbReference type="VEuPathDB" id="FungiDB:yc1106_06593"/>
<evidence type="ECO:0000256" key="1">
    <source>
        <dbReference type="ARBA" id="ARBA00013201"/>
    </source>
</evidence>
<dbReference type="Pfam" id="PF03403">
    <property type="entry name" value="PAF-AH_p_II"/>
    <property type="match status" value="1"/>
</dbReference>
<feature type="region of interest" description="Disordered" evidence="5">
    <location>
        <begin position="358"/>
        <end position="389"/>
    </location>
</feature>
<dbReference type="InterPro" id="IPR029058">
    <property type="entry name" value="AB_hydrolase_fold"/>
</dbReference>